<evidence type="ECO:0000256" key="6">
    <source>
        <dbReference type="ARBA" id="ARBA00022801"/>
    </source>
</evidence>
<feature type="domain" description="Cytosol aminopeptidase" evidence="7">
    <location>
        <begin position="342"/>
        <end position="349"/>
    </location>
</feature>
<dbReference type="EMBL" id="CAFBNL010000099">
    <property type="protein sequence ID" value="CAB4960605.1"/>
    <property type="molecule type" value="Genomic_DNA"/>
</dbReference>
<dbReference type="GO" id="GO:0070006">
    <property type="term" value="F:metalloaminopeptidase activity"/>
    <property type="evidence" value="ECO:0007669"/>
    <property type="project" value="InterPro"/>
</dbReference>
<name>A0A6J7KY82_9ZZZZ</name>
<dbReference type="EC" id="3.4.11.1" evidence="3"/>
<protein>
    <recommendedName>
        <fullName evidence="3">leucyl aminopeptidase</fullName>
        <ecNumber evidence="3">3.4.11.1</ecNumber>
    </recommendedName>
</protein>
<evidence type="ECO:0000313" key="8">
    <source>
        <dbReference type="EMBL" id="CAB4960605.1"/>
    </source>
</evidence>
<dbReference type="HAMAP" id="MF_00181">
    <property type="entry name" value="Cytosol_peptidase_M17"/>
    <property type="match status" value="1"/>
</dbReference>
<evidence type="ECO:0000256" key="4">
    <source>
        <dbReference type="ARBA" id="ARBA00022438"/>
    </source>
</evidence>
<dbReference type="Gene3D" id="3.40.220.10">
    <property type="entry name" value="Leucine Aminopeptidase, subunit E, domain 1"/>
    <property type="match status" value="1"/>
</dbReference>
<comment type="catalytic activity">
    <reaction evidence="1">
        <text>Release of an N-terminal amino acid, Xaa-|-Yaa-, in which Xaa is preferably Leu, but may be other amino acids including Pro although not Arg or Lys, and Yaa may be Pro. Amino acid amides and methyl esters are also readily hydrolyzed, but rates on arylamides are exceedingly low.</text>
        <dbReference type="EC" id="3.4.11.1"/>
    </reaction>
</comment>
<comment type="similarity">
    <text evidence="2">Belongs to the peptidase M17 family.</text>
</comment>
<dbReference type="InterPro" id="IPR023042">
    <property type="entry name" value="Peptidase_M17_leu_NH2_pept"/>
</dbReference>
<dbReference type="SUPFAM" id="SSF52949">
    <property type="entry name" value="Macro domain-like"/>
    <property type="match status" value="1"/>
</dbReference>
<dbReference type="PRINTS" id="PR00481">
    <property type="entry name" value="LAMNOPPTDASE"/>
</dbReference>
<dbReference type="AlphaFoldDB" id="A0A6J7KY82"/>
<keyword evidence="6" id="KW-0378">Hydrolase</keyword>
<dbReference type="InterPro" id="IPR000819">
    <property type="entry name" value="Peptidase_M17_C"/>
</dbReference>
<sequence length="497" mass="50832">MSIVFRVSATSASRARVDLLAVPVFSGRLLGPGAELLDEALSGGLVAFLASAGFEGKVGETLMVPLGDSGAAKAAMVFGLGAESSLSLEVLRKCGAAIAKRGSKAKSLATTILDAAPESIDRTAAAQAVAEGCVLGGYRYIEHKTKAKASALASVTLLGGGGARVLAGANRGVLISEATCWARDFINTPAADKSPEVFAKAAQTLLRGKGVRVQVLGPEEIRRARMGGVIGVAQGSPRKPRFVKITYSPTGARGPALALVGKGVVFDSGGLSLKPASGMEAMKTDMSGAAAVIATMSVLRDLGVKQKVIGYAPLVENMPSGTAIRPGDVLKHRNGKTVEVLNTDAEGRLILADALSLAADDGAAAIVDVATLTGACMVALGDKIAGLMGNNDSWRDQVQAAADRVGESVWPLPLPEEYKPLIESEIADLKNIGSGGYGGALTAGLFLEAFVGVTPWAHIDIAGPSRASADSGYTPRGGTGFATRTLIELALTFRNPK</sequence>
<evidence type="ECO:0000256" key="3">
    <source>
        <dbReference type="ARBA" id="ARBA00012565"/>
    </source>
</evidence>
<evidence type="ECO:0000256" key="2">
    <source>
        <dbReference type="ARBA" id="ARBA00009528"/>
    </source>
</evidence>
<dbReference type="InterPro" id="IPR011356">
    <property type="entry name" value="Leucine_aapep/pepB"/>
</dbReference>
<dbReference type="Gene3D" id="3.40.630.10">
    <property type="entry name" value="Zn peptidases"/>
    <property type="match status" value="1"/>
</dbReference>
<keyword evidence="5" id="KW-0645">Protease</keyword>
<dbReference type="Pfam" id="PF02789">
    <property type="entry name" value="Peptidase_M17_N"/>
    <property type="match status" value="1"/>
</dbReference>
<dbReference type="PANTHER" id="PTHR11963">
    <property type="entry name" value="LEUCINE AMINOPEPTIDASE-RELATED"/>
    <property type="match status" value="1"/>
</dbReference>
<keyword evidence="4" id="KW-0031">Aminopeptidase</keyword>
<dbReference type="GO" id="GO:0030145">
    <property type="term" value="F:manganese ion binding"/>
    <property type="evidence" value="ECO:0007669"/>
    <property type="project" value="InterPro"/>
</dbReference>
<dbReference type="InterPro" id="IPR043472">
    <property type="entry name" value="Macro_dom-like"/>
</dbReference>
<gene>
    <name evidence="8" type="ORF">UFOPK3789_01259</name>
</gene>
<proteinExistence type="inferred from homology"/>
<evidence type="ECO:0000256" key="5">
    <source>
        <dbReference type="ARBA" id="ARBA00022670"/>
    </source>
</evidence>
<accession>A0A6J7KY82</accession>
<dbReference type="PANTHER" id="PTHR11963:SF23">
    <property type="entry name" value="CYTOSOL AMINOPEPTIDASE"/>
    <property type="match status" value="1"/>
</dbReference>
<dbReference type="SUPFAM" id="SSF53187">
    <property type="entry name" value="Zn-dependent exopeptidases"/>
    <property type="match status" value="1"/>
</dbReference>
<dbReference type="PROSITE" id="PS00631">
    <property type="entry name" value="CYTOSOL_AP"/>
    <property type="match status" value="1"/>
</dbReference>
<evidence type="ECO:0000256" key="1">
    <source>
        <dbReference type="ARBA" id="ARBA00000135"/>
    </source>
</evidence>
<dbReference type="NCBIfam" id="NF002073">
    <property type="entry name" value="PRK00913.1-2"/>
    <property type="match status" value="1"/>
</dbReference>
<reference evidence="8" key="1">
    <citation type="submission" date="2020-05" db="EMBL/GenBank/DDBJ databases">
        <authorList>
            <person name="Chiriac C."/>
            <person name="Salcher M."/>
            <person name="Ghai R."/>
            <person name="Kavagutti S V."/>
        </authorList>
    </citation>
    <scope>NUCLEOTIDE SEQUENCE</scope>
</reference>
<evidence type="ECO:0000259" key="7">
    <source>
        <dbReference type="PROSITE" id="PS00631"/>
    </source>
</evidence>
<dbReference type="GO" id="GO:0005737">
    <property type="term" value="C:cytoplasm"/>
    <property type="evidence" value="ECO:0007669"/>
    <property type="project" value="InterPro"/>
</dbReference>
<dbReference type="InterPro" id="IPR008283">
    <property type="entry name" value="Peptidase_M17_N"/>
</dbReference>
<dbReference type="CDD" id="cd00433">
    <property type="entry name" value="Peptidase_M17"/>
    <property type="match status" value="1"/>
</dbReference>
<dbReference type="Pfam" id="PF00883">
    <property type="entry name" value="Peptidase_M17"/>
    <property type="match status" value="1"/>
</dbReference>
<organism evidence="8">
    <name type="scientific">freshwater metagenome</name>
    <dbReference type="NCBI Taxonomy" id="449393"/>
    <lineage>
        <taxon>unclassified sequences</taxon>
        <taxon>metagenomes</taxon>
        <taxon>ecological metagenomes</taxon>
    </lineage>
</organism>
<dbReference type="GO" id="GO:0006508">
    <property type="term" value="P:proteolysis"/>
    <property type="evidence" value="ECO:0007669"/>
    <property type="project" value="UniProtKB-KW"/>
</dbReference>